<gene>
    <name evidence="1" type="ORF">GMARGA_LOCUS31402</name>
</gene>
<evidence type="ECO:0000313" key="1">
    <source>
        <dbReference type="EMBL" id="CAG8833136.1"/>
    </source>
</evidence>
<proteinExistence type="predicted"/>
<dbReference type="EMBL" id="CAJVQB010046769">
    <property type="protein sequence ID" value="CAG8833136.1"/>
    <property type="molecule type" value="Genomic_DNA"/>
</dbReference>
<comment type="caution">
    <text evidence="1">The sequence shown here is derived from an EMBL/GenBank/DDBJ whole genome shotgun (WGS) entry which is preliminary data.</text>
</comment>
<keyword evidence="2" id="KW-1185">Reference proteome</keyword>
<reference evidence="1 2" key="1">
    <citation type="submission" date="2021-06" db="EMBL/GenBank/DDBJ databases">
        <authorList>
            <person name="Kallberg Y."/>
            <person name="Tangrot J."/>
            <person name="Rosling A."/>
        </authorList>
    </citation>
    <scope>NUCLEOTIDE SEQUENCE [LARGE SCALE GENOMIC DNA]</scope>
    <source>
        <strain evidence="1 2">120-4 pot B 10/14</strain>
    </source>
</reference>
<sequence>KSLCPEKNNSHKVIYVTKLIDEYKNHTLNHAHYDFQKSLKFTVDMIKNVEFFVTKMNCSP</sequence>
<protein>
    <submittedName>
        <fullName evidence="1">28393_t:CDS:1</fullName>
    </submittedName>
</protein>
<dbReference type="Proteomes" id="UP000789901">
    <property type="component" value="Unassembled WGS sequence"/>
</dbReference>
<evidence type="ECO:0000313" key="2">
    <source>
        <dbReference type="Proteomes" id="UP000789901"/>
    </source>
</evidence>
<accession>A0ABN7WIC8</accession>
<organism evidence="1 2">
    <name type="scientific">Gigaspora margarita</name>
    <dbReference type="NCBI Taxonomy" id="4874"/>
    <lineage>
        <taxon>Eukaryota</taxon>
        <taxon>Fungi</taxon>
        <taxon>Fungi incertae sedis</taxon>
        <taxon>Mucoromycota</taxon>
        <taxon>Glomeromycotina</taxon>
        <taxon>Glomeromycetes</taxon>
        <taxon>Diversisporales</taxon>
        <taxon>Gigasporaceae</taxon>
        <taxon>Gigaspora</taxon>
    </lineage>
</organism>
<name>A0ABN7WIC8_GIGMA</name>
<feature type="non-terminal residue" evidence="1">
    <location>
        <position position="1"/>
    </location>
</feature>